<dbReference type="HOGENOM" id="CLU_648020_0_0_1"/>
<keyword evidence="2" id="KW-1185">Reference proteome</keyword>
<dbReference type="KEGG" id="ehx:EMIHUDRAFT_226121"/>
<dbReference type="EnsemblProtists" id="EOD36617">
    <property type="protein sequence ID" value="EOD36617"/>
    <property type="gene ID" value="EMIHUDRAFT_226121"/>
</dbReference>
<evidence type="ECO:0000313" key="2">
    <source>
        <dbReference type="Proteomes" id="UP000013827"/>
    </source>
</evidence>
<proteinExistence type="predicted"/>
<organism evidence="1 2">
    <name type="scientific">Emiliania huxleyi (strain CCMP1516)</name>
    <dbReference type="NCBI Taxonomy" id="280463"/>
    <lineage>
        <taxon>Eukaryota</taxon>
        <taxon>Haptista</taxon>
        <taxon>Haptophyta</taxon>
        <taxon>Prymnesiophyceae</taxon>
        <taxon>Isochrysidales</taxon>
        <taxon>Noelaerhabdaceae</taxon>
        <taxon>Emiliania</taxon>
    </lineage>
</organism>
<sequence>MREEVRTKGFAARLYNFCMGKFIGTATVTSTATEADGVVEPVCGGGGEGDGEASRCAVCAHSCAIVCGGEEASLTTSAAQACSPTPPAGSPSAAHVLSSLDGGGGLSSADGADDAALPLLDPKSRAVEGLRAMMSNPEKYAAPPVTLTVADAVQIYWLFTRKHRGIGQPLCPELAKHGQPGFYTALASLSAGKFVHVDARECRSLLGVLTSTGSPRSATGLLPLAMALRRAALLSAEYTAPLRYDFGKGRFGGRAAAMSEDEVEEVAPPLQSSAAAADTLEGGDVQISAASGARPSIVAMRCPVSPNAALCCTGLLPEHLPHQRALCPLHPFHATERLVAAPVDGNEAACPNCYCLICDARVSECRHWRGGDPAHCNAHGDSAFWRQKRVNAKRQRTRAMRAAQASVDPQLALPSRSGLRSGLG</sequence>
<dbReference type="RefSeq" id="XP_005789046.1">
    <property type="nucleotide sequence ID" value="XM_005788989.1"/>
</dbReference>
<accession>A0A0D3KLI2</accession>
<dbReference type="PANTHER" id="PTHR33443:SF30">
    <property type="entry name" value="SARCOSINE DEHYDROGENASE-2C PROTEIN"/>
    <property type="match status" value="1"/>
</dbReference>
<dbReference type="GeneID" id="17281887"/>
<protein>
    <submittedName>
        <fullName evidence="1">Uncharacterized protein</fullName>
    </submittedName>
</protein>
<dbReference type="AlphaFoldDB" id="A0A0D3KLI2"/>
<dbReference type="PaxDb" id="2903-EOD36617"/>
<evidence type="ECO:0000313" key="1">
    <source>
        <dbReference type="EnsemblProtists" id="EOD36617"/>
    </source>
</evidence>
<dbReference type="InterPro" id="IPR053234">
    <property type="entry name" value="RPM1_Interactor"/>
</dbReference>
<dbReference type="Proteomes" id="UP000013827">
    <property type="component" value="Unassembled WGS sequence"/>
</dbReference>
<reference evidence="2" key="1">
    <citation type="journal article" date="2013" name="Nature">
        <title>Pan genome of the phytoplankton Emiliania underpins its global distribution.</title>
        <authorList>
            <person name="Read B.A."/>
            <person name="Kegel J."/>
            <person name="Klute M.J."/>
            <person name="Kuo A."/>
            <person name="Lefebvre S.C."/>
            <person name="Maumus F."/>
            <person name="Mayer C."/>
            <person name="Miller J."/>
            <person name="Monier A."/>
            <person name="Salamov A."/>
            <person name="Young J."/>
            <person name="Aguilar M."/>
            <person name="Claverie J.M."/>
            <person name="Frickenhaus S."/>
            <person name="Gonzalez K."/>
            <person name="Herman E.K."/>
            <person name="Lin Y.C."/>
            <person name="Napier J."/>
            <person name="Ogata H."/>
            <person name="Sarno A.F."/>
            <person name="Shmutz J."/>
            <person name="Schroeder D."/>
            <person name="de Vargas C."/>
            <person name="Verret F."/>
            <person name="von Dassow P."/>
            <person name="Valentin K."/>
            <person name="Van de Peer Y."/>
            <person name="Wheeler G."/>
            <person name="Dacks J.B."/>
            <person name="Delwiche C.F."/>
            <person name="Dyhrman S.T."/>
            <person name="Glockner G."/>
            <person name="John U."/>
            <person name="Richards T."/>
            <person name="Worden A.Z."/>
            <person name="Zhang X."/>
            <person name="Grigoriev I.V."/>
            <person name="Allen A.E."/>
            <person name="Bidle K."/>
            <person name="Borodovsky M."/>
            <person name="Bowler C."/>
            <person name="Brownlee C."/>
            <person name="Cock J.M."/>
            <person name="Elias M."/>
            <person name="Gladyshev V.N."/>
            <person name="Groth M."/>
            <person name="Guda C."/>
            <person name="Hadaegh A."/>
            <person name="Iglesias-Rodriguez M.D."/>
            <person name="Jenkins J."/>
            <person name="Jones B.M."/>
            <person name="Lawson T."/>
            <person name="Leese F."/>
            <person name="Lindquist E."/>
            <person name="Lobanov A."/>
            <person name="Lomsadze A."/>
            <person name="Malik S.B."/>
            <person name="Marsh M.E."/>
            <person name="Mackinder L."/>
            <person name="Mock T."/>
            <person name="Mueller-Roeber B."/>
            <person name="Pagarete A."/>
            <person name="Parker M."/>
            <person name="Probert I."/>
            <person name="Quesneville H."/>
            <person name="Raines C."/>
            <person name="Rensing S.A."/>
            <person name="Riano-Pachon D.M."/>
            <person name="Richier S."/>
            <person name="Rokitta S."/>
            <person name="Shiraiwa Y."/>
            <person name="Soanes D.M."/>
            <person name="van der Giezen M."/>
            <person name="Wahlund T.M."/>
            <person name="Williams B."/>
            <person name="Wilson W."/>
            <person name="Wolfe G."/>
            <person name="Wurch L.L."/>
        </authorList>
    </citation>
    <scope>NUCLEOTIDE SEQUENCE</scope>
</reference>
<dbReference type="PANTHER" id="PTHR33443">
    <property type="entry name" value="ZGC:112980"/>
    <property type="match status" value="1"/>
</dbReference>
<reference evidence="1" key="2">
    <citation type="submission" date="2024-10" db="UniProtKB">
        <authorList>
            <consortium name="EnsemblProtists"/>
        </authorList>
    </citation>
    <scope>IDENTIFICATION</scope>
</reference>
<name>A0A0D3KLI2_EMIH1</name>